<keyword evidence="2" id="KW-1185">Reference proteome</keyword>
<protein>
    <submittedName>
        <fullName evidence="1">Uncharacterized protein</fullName>
    </submittedName>
</protein>
<proteinExistence type="predicted"/>
<dbReference type="STRING" id="264462.Bd1297"/>
<evidence type="ECO:0000313" key="1">
    <source>
        <dbReference type="EMBL" id="CAE79193.1"/>
    </source>
</evidence>
<dbReference type="Proteomes" id="UP000008080">
    <property type="component" value="Chromosome"/>
</dbReference>
<reference evidence="1 2" key="1">
    <citation type="journal article" date="2004" name="Science">
        <title>A predator unmasked: life cycle of Bdellovibrio bacteriovorus from a genomic perspective.</title>
        <authorList>
            <person name="Rendulic S."/>
            <person name="Jagtap P."/>
            <person name="Rosinus A."/>
            <person name="Eppinger M."/>
            <person name="Baar C."/>
            <person name="Lanz C."/>
            <person name="Keller H."/>
            <person name="Lambert C."/>
            <person name="Evans K.J."/>
            <person name="Goesmann A."/>
            <person name="Meyer F."/>
            <person name="Sockett R.E."/>
            <person name="Schuster S.C."/>
        </authorList>
    </citation>
    <scope>NUCLEOTIDE SEQUENCE [LARGE SCALE GENOMIC DNA]</scope>
    <source>
        <strain evidence="2">ATCC 15356 / DSM 50701 / NCIMB 9529 / HD100</strain>
    </source>
</reference>
<dbReference type="KEGG" id="bba:Bd1297"/>
<sequence length="40" mass="4605">MSARDFVKLVGSLFYDNYLMNNFNILQGFNSCYEAAEGMM</sequence>
<dbReference type="HOGENOM" id="CLU_3285542_0_0_7"/>
<dbReference type="EMBL" id="BX842649">
    <property type="protein sequence ID" value="CAE79193.1"/>
    <property type="molecule type" value="Genomic_DNA"/>
</dbReference>
<organism evidence="1 2">
    <name type="scientific">Bdellovibrio bacteriovorus (strain ATCC 15356 / DSM 50701 / NCIMB 9529 / HD100)</name>
    <dbReference type="NCBI Taxonomy" id="264462"/>
    <lineage>
        <taxon>Bacteria</taxon>
        <taxon>Pseudomonadati</taxon>
        <taxon>Bdellovibrionota</taxon>
        <taxon>Bdellovibrionia</taxon>
        <taxon>Bdellovibrionales</taxon>
        <taxon>Pseudobdellovibrionaceae</taxon>
        <taxon>Bdellovibrio</taxon>
    </lineage>
</organism>
<evidence type="ECO:0000313" key="2">
    <source>
        <dbReference type="Proteomes" id="UP000008080"/>
    </source>
</evidence>
<name>Q6MNF9_BDEBA</name>
<dbReference type="AlphaFoldDB" id="Q6MNF9"/>
<accession>Q6MNF9</accession>
<gene>
    <name evidence="1" type="ordered locus">Bd1297</name>
</gene>